<organism evidence="2 3">
    <name type="scientific">Sphingomonas endophytica</name>
    <dbReference type="NCBI Taxonomy" id="869719"/>
    <lineage>
        <taxon>Bacteria</taxon>
        <taxon>Pseudomonadati</taxon>
        <taxon>Pseudomonadota</taxon>
        <taxon>Alphaproteobacteria</taxon>
        <taxon>Sphingomonadales</taxon>
        <taxon>Sphingomonadaceae</taxon>
        <taxon>Sphingomonas</taxon>
    </lineage>
</organism>
<evidence type="ECO:0000313" key="1">
    <source>
        <dbReference type="EMBL" id="MBB5725418.1"/>
    </source>
</evidence>
<sequence length="192" mass="20560">MIAAAVLALGLQAAAPPPQQLPDRPQFRGQGQMAIFDMVCGRVFPDEARIATAMARIPGTRPLTPDEVRTYLKDDPGRGWIMPAGSSQIVVTIEAPPIRSCAVRITNTDGVIDERKWQELLTAAQARSGGGFVTLPPQTFEVGDIRSQASGVQKQGAGGAAEAIYLIRSTPKKPGYATEIRMVRQLVAPQGR</sequence>
<evidence type="ECO:0000313" key="3">
    <source>
        <dbReference type="Proteomes" id="UP000522313"/>
    </source>
</evidence>
<evidence type="ECO:0000313" key="4">
    <source>
        <dbReference type="Proteomes" id="UP000560131"/>
    </source>
</evidence>
<dbReference type="Proteomes" id="UP000560131">
    <property type="component" value="Unassembled WGS sequence"/>
</dbReference>
<dbReference type="EMBL" id="JACHBT010000013">
    <property type="protein sequence ID" value="MBB6505544.1"/>
    <property type="molecule type" value="Genomic_DNA"/>
</dbReference>
<reference evidence="1 4" key="1">
    <citation type="submission" date="2020-08" db="EMBL/GenBank/DDBJ databases">
        <title>Genomic Encyclopedia of Type Strains, Phase IV (KMG-IV): sequencing the most valuable type-strain genomes for metagenomic binning, comparative biology and taxonomic classification.</title>
        <authorList>
            <person name="Goeker M."/>
        </authorList>
    </citation>
    <scope>NUCLEOTIDE SEQUENCE [LARGE SCALE GENOMIC DNA]</scope>
    <source>
        <strain evidence="1 4">DSM 101535</strain>
    </source>
</reference>
<proteinExistence type="predicted"/>
<dbReference type="RefSeq" id="WP_184034883.1">
    <property type="nucleotide sequence ID" value="NZ_BAABAR010000001.1"/>
</dbReference>
<protein>
    <submittedName>
        <fullName evidence="2">Uncharacterized protein</fullName>
    </submittedName>
</protein>
<reference evidence="2 3" key="2">
    <citation type="submission" date="2020-08" db="EMBL/GenBank/DDBJ databases">
        <title>The Agave Microbiome: Exploring the role of microbial communities in plant adaptations to desert environments.</title>
        <authorList>
            <person name="Partida-Martinez L.P."/>
        </authorList>
    </citation>
    <scope>NUCLEOTIDE SEQUENCE [LARGE SCALE GENOMIC DNA]</scope>
    <source>
        <strain evidence="2 3">AS3.13</strain>
    </source>
</reference>
<dbReference type="AlphaFoldDB" id="A0A7X0JDG4"/>
<comment type="caution">
    <text evidence="2">The sequence shown here is derived from an EMBL/GenBank/DDBJ whole genome shotgun (WGS) entry which is preliminary data.</text>
</comment>
<name>A0A7X0JDG4_9SPHN</name>
<dbReference type="Proteomes" id="UP000522313">
    <property type="component" value="Unassembled WGS sequence"/>
</dbReference>
<keyword evidence="4" id="KW-1185">Reference proteome</keyword>
<evidence type="ECO:0000313" key="2">
    <source>
        <dbReference type="EMBL" id="MBB6505544.1"/>
    </source>
</evidence>
<dbReference type="EMBL" id="JACIJN010000003">
    <property type="protein sequence ID" value="MBB5725418.1"/>
    <property type="molecule type" value="Genomic_DNA"/>
</dbReference>
<gene>
    <name evidence="2" type="ORF">F4693_002536</name>
    <name evidence="1" type="ORF">FHS97_001334</name>
</gene>
<accession>A0A7X0JDG4</accession>
<reference evidence="2 3" key="3">
    <citation type="submission" date="2020-08" db="EMBL/GenBank/DDBJ databases">
        <authorList>
            <person name="Partida-Martinez L."/>
            <person name="Huntemann M."/>
            <person name="Clum A."/>
            <person name="Wang J."/>
            <person name="Palaniappan K."/>
            <person name="Ritter S."/>
            <person name="Chen I.-M."/>
            <person name="Stamatis D."/>
            <person name="Reddy T."/>
            <person name="O'Malley R."/>
            <person name="Daum C."/>
            <person name="Shapiro N."/>
            <person name="Ivanova N."/>
            <person name="Kyrpides N."/>
            <person name="Woyke T."/>
        </authorList>
    </citation>
    <scope>NUCLEOTIDE SEQUENCE [LARGE SCALE GENOMIC DNA]</scope>
    <source>
        <strain evidence="2 3">AS3.13</strain>
    </source>
</reference>
<dbReference type="NCBIfam" id="NF047650">
    <property type="entry name" value="lipo_NMCC_0638"/>
    <property type="match status" value="1"/>
</dbReference>